<gene>
    <name evidence="6" type="ORF">EUV02_05955</name>
</gene>
<feature type="binding site" evidence="4">
    <location>
        <begin position="131"/>
        <end position="139"/>
    </location>
    <ligand>
        <name>ATP</name>
        <dbReference type="ChEBI" id="CHEBI:30616"/>
    </ligand>
</feature>
<dbReference type="PANTHER" id="PTHR23407">
    <property type="entry name" value="ATPASE INHIBITOR/5-FORMYLTETRAHYDROFOLATE CYCLO-LIGASE"/>
    <property type="match status" value="1"/>
</dbReference>
<keyword evidence="7" id="KW-1185">Reference proteome</keyword>
<dbReference type="InterPro" id="IPR024185">
    <property type="entry name" value="FTHF_cligase-like_sf"/>
</dbReference>
<accession>A0A4Y9ETN3</accession>
<keyword evidence="2 4" id="KW-0547">Nucleotide-binding</keyword>
<sequence>MTDKAQLRAALRARRAAFVVQLDAATAARLRAQLADVVMPQLTGAGSVAVYAAHGTEIDPADIAARLQQLGRRLLWPRVNNATDTLSFHACAPQALVPGFRGLSEPPADAPAAIPGVILLPLVGADLAGNRIGQGGGHYDRTLAALRASGHHPQTVGLAWEVQVVDAIAPDAWDQRLDALATPARWMRFSRQ</sequence>
<dbReference type="NCBIfam" id="TIGR02727">
    <property type="entry name" value="MTHFS_bact"/>
    <property type="match status" value="1"/>
</dbReference>
<dbReference type="PIRSF" id="PIRSF006806">
    <property type="entry name" value="FTHF_cligase"/>
    <property type="match status" value="1"/>
</dbReference>
<dbReference type="Gene3D" id="3.40.50.10420">
    <property type="entry name" value="NagB/RpiA/CoA transferase-like"/>
    <property type="match status" value="1"/>
</dbReference>
<keyword evidence="3 4" id="KW-0067">ATP-binding</keyword>
<evidence type="ECO:0000313" key="7">
    <source>
        <dbReference type="Proteomes" id="UP000297737"/>
    </source>
</evidence>
<dbReference type="OrthoDB" id="9801938at2"/>
<dbReference type="PANTHER" id="PTHR23407:SF1">
    <property type="entry name" value="5-FORMYLTETRAHYDROFOLATE CYCLO-LIGASE"/>
    <property type="match status" value="1"/>
</dbReference>
<evidence type="ECO:0000313" key="6">
    <source>
        <dbReference type="EMBL" id="TFU06680.1"/>
    </source>
</evidence>
<dbReference type="Proteomes" id="UP000297737">
    <property type="component" value="Unassembled WGS sequence"/>
</dbReference>
<evidence type="ECO:0000256" key="1">
    <source>
        <dbReference type="ARBA" id="ARBA00010638"/>
    </source>
</evidence>
<dbReference type="AlphaFoldDB" id="A0A4Y9ETN3"/>
<dbReference type="GO" id="GO:0009396">
    <property type="term" value="P:folic acid-containing compound biosynthetic process"/>
    <property type="evidence" value="ECO:0007669"/>
    <property type="project" value="TreeGrafter"/>
</dbReference>
<proteinExistence type="inferred from homology"/>
<comment type="catalytic activity">
    <reaction evidence="5">
        <text>(6S)-5-formyl-5,6,7,8-tetrahydrofolate + ATP = (6R)-5,10-methenyltetrahydrofolate + ADP + phosphate</text>
        <dbReference type="Rhea" id="RHEA:10488"/>
        <dbReference type="ChEBI" id="CHEBI:30616"/>
        <dbReference type="ChEBI" id="CHEBI:43474"/>
        <dbReference type="ChEBI" id="CHEBI:57455"/>
        <dbReference type="ChEBI" id="CHEBI:57457"/>
        <dbReference type="ChEBI" id="CHEBI:456216"/>
        <dbReference type="EC" id="6.3.3.2"/>
    </reaction>
</comment>
<evidence type="ECO:0000256" key="2">
    <source>
        <dbReference type="ARBA" id="ARBA00022741"/>
    </source>
</evidence>
<evidence type="ECO:0000256" key="5">
    <source>
        <dbReference type="RuleBase" id="RU361279"/>
    </source>
</evidence>
<keyword evidence="5" id="KW-0479">Metal-binding</keyword>
<feature type="binding site" evidence="4">
    <location>
        <begin position="4"/>
        <end position="8"/>
    </location>
    <ligand>
        <name>ATP</name>
        <dbReference type="ChEBI" id="CHEBI:30616"/>
    </ligand>
</feature>
<dbReference type="Pfam" id="PF01812">
    <property type="entry name" value="5-FTHF_cyc-lig"/>
    <property type="match status" value="1"/>
</dbReference>
<keyword evidence="6" id="KW-0436">Ligase</keyword>
<dbReference type="GO" id="GO:0046872">
    <property type="term" value="F:metal ion binding"/>
    <property type="evidence" value="ECO:0007669"/>
    <property type="project" value="UniProtKB-KW"/>
</dbReference>
<comment type="similarity">
    <text evidence="1 5">Belongs to the 5-formyltetrahydrofolate cyclo-ligase family.</text>
</comment>
<protein>
    <recommendedName>
        <fullName evidence="5">5-formyltetrahydrofolate cyclo-ligase</fullName>
        <ecNumber evidence="5">6.3.3.2</ecNumber>
    </recommendedName>
</protein>
<dbReference type="EMBL" id="SIHO01000001">
    <property type="protein sequence ID" value="TFU06680.1"/>
    <property type="molecule type" value="Genomic_DNA"/>
</dbReference>
<name>A0A4Y9ETN3_9SPHN</name>
<dbReference type="GO" id="GO:0030272">
    <property type="term" value="F:5-formyltetrahydrofolate cyclo-ligase activity"/>
    <property type="evidence" value="ECO:0007669"/>
    <property type="project" value="UniProtKB-EC"/>
</dbReference>
<feature type="binding site" evidence="4">
    <location>
        <position position="57"/>
    </location>
    <ligand>
        <name>substrate</name>
    </ligand>
</feature>
<dbReference type="GO" id="GO:0005524">
    <property type="term" value="F:ATP binding"/>
    <property type="evidence" value="ECO:0007669"/>
    <property type="project" value="UniProtKB-KW"/>
</dbReference>
<comment type="caution">
    <text evidence="6">The sequence shown here is derived from an EMBL/GenBank/DDBJ whole genome shotgun (WGS) entry which is preliminary data.</text>
</comment>
<comment type="cofactor">
    <cofactor evidence="5">
        <name>Mg(2+)</name>
        <dbReference type="ChEBI" id="CHEBI:18420"/>
    </cofactor>
</comment>
<reference evidence="6 7" key="1">
    <citation type="submission" date="2019-02" db="EMBL/GenBank/DDBJ databases">
        <title>Polymorphobacter sp. isolated from the lake at the Tibet of China.</title>
        <authorList>
            <person name="Li A."/>
        </authorList>
    </citation>
    <scope>NUCLEOTIDE SEQUENCE [LARGE SCALE GENOMIC DNA]</scope>
    <source>
        <strain evidence="6 7">DJ1R-1</strain>
    </source>
</reference>
<dbReference type="InterPro" id="IPR002698">
    <property type="entry name" value="FTHF_cligase"/>
</dbReference>
<organism evidence="6 7">
    <name type="scientific">Glacieibacterium arshaanense</name>
    <dbReference type="NCBI Taxonomy" id="2511025"/>
    <lineage>
        <taxon>Bacteria</taxon>
        <taxon>Pseudomonadati</taxon>
        <taxon>Pseudomonadota</taxon>
        <taxon>Alphaproteobacteria</taxon>
        <taxon>Sphingomonadales</taxon>
        <taxon>Sphingosinicellaceae</taxon>
        <taxon>Glacieibacterium</taxon>
    </lineage>
</organism>
<evidence type="ECO:0000256" key="4">
    <source>
        <dbReference type="PIRSR" id="PIRSR006806-1"/>
    </source>
</evidence>
<dbReference type="GO" id="GO:0035999">
    <property type="term" value="P:tetrahydrofolate interconversion"/>
    <property type="evidence" value="ECO:0007669"/>
    <property type="project" value="TreeGrafter"/>
</dbReference>
<dbReference type="InterPro" id="IPR037171">
    <property type="entry name" value="NagB/RpiA_transferase-like"/>
</dbReference>
<evidence type="ECO:0000256" key="3">
    <source>
        <dbReference type="ARBA" id="ARBA00022840"/>
    </source>
</evidence>
<dbReference type="EC" id="6.3.3.2" evidence="5"/>
<dbReference type="SUPFAM" id="SSF100950">
    <property type="entry name" value="NagB/RpiA/CoA transferase-like"/>
    <property type="match status" value="1"/>
</dbReference>
<keyword evidence="5" id="KW-0460">Magnesium</keyword>